<dbReference type="EMBL" id="BMAC01000022">
    <property type="protein sequence ID" value="GFP80671.1"/>
    <property type="molecule type" value="Genomic_DNA"/>
</dbReference>
<gene>
    <name evidence="4" type="ORF">PHJA_000210400</name>
</gene>
<name>A0A830BF52_9LAMI</name>
<evidence type="ECO:0000256" key="1">
    <source>
        <dbReference type="ARBA" id="ARBA00022786"/>
    </source>
</evidence>
<dbReference type="Pfam" id="PF03000">
    <property type="entry name" value="NPH3"/>
    <property type="match status" value="1"/>
</dbReference>
<feature type="domain" description="NPH3" evidence="3">
    <location>
        <begin position="178"/>
        <end position="433"/>
    </location>
</feature>
<accession>A0A830BF52</accession>
<proteinExistence type="inferred from homology"/>
<evidence type="ECO:0000313" key="4">
    <source>
        <dbReference type="EMBL" id="GFP80671.1"/>
    </source>
</evidence>
<dbReference type="GO" id="GO:0016567">
    <property type="term" value="P:protein ubiquitination"/>
    <property type="evidence" value="ECO:0007669"/>
    <property type="project" value="UniProtKB-UniPathway"/>
</dbReference>
<dbReference type="InterPro" id="IPR027356">
    <property type="entry name" value="NPH3_dom"/>
</dbReference>
<dbReference type="InterPro" id="IPR043454">
    <property type="entry name" value="NPH3/RPT2-like"/>
</dbReference>
<keyword evidence="1" id="KW-0833">Ubl conjugation pathway</keyword>
<comment type="caution">
    <text evidence="4">The sequence shown here is derived from an EMBL/GenBank/DDBJ whole genome shotgun (WGS) entry which is preliminary data.</text>
</comment>
<evidence type="ECO:0000256" key="2">
    <source>
        <dbReference type="PROSITE-ProRule" id="PRU00982"/>
    </source>
</evidence>
<dbReference type="OrthoDB" id="624345at2759"/>
<dbReference type="AlphaFoldDB" id="A0A830BF52"/>
<protein>
    <submittedName>
        <fullName evidence="4">BTB/POZ domain-containing protein at3g22104</fullName>
    </submittedName>
</protein>
<reference evidence="4" key="1">
    <citation type="submission" date="2020-07" db="EMBL/GenBank/DDBJ databases">
        <title>Ethylene signaling mediates host invasion by parasitic plants.</title>
        <authorList>
            <person name="Yoshida S."/>
        </authorList>
    </citation>
    <scope>NUCLEOTIDE SEQUENCE</scope>
    <source>
        <strain evidence="4">Okayama</strain>
    </source>
</reference>
<evidence type="ECO:0000313" key="5">
    <source>
        <dbReference type="Proteomes" id="UP000653305"/>
    </source>
</evidence>
<feature type="non-terminal residue" evidence="4">
    <location>
        <position position="481"/>
    </location>
</feature>
<keyword evidence="5" id="KW-1185">Reference proteome</keyword>
<evidence type="ECO:0000259" key="3">
    <source>
        <dbReference type="PROSITE" id="PS51649"/>
    </source>
</evidence>
<dbReference type="Proteomes" id="UP000653305">
    <property type="component" value="Unassembled WGS sequence"/>
</dbReference>
<dbReference type="PROSITE" id="PS51649">
    <property type="entry name" value="NPH3"/>
    <property type="match status" value="1"/>
</dbReference>
<sequence length="481" mass="54852">LIIVQNVVSFFSGRIRRLFGNSTAAGKKQSFKLMLHGFPGGTEGLELIVRFCYNGGRIDISPSNVILLQVVAKFMEINENQTKKEINENQTKKYLENTHLWTWSELLDCLKQCQELLRFMLSSYVVQEILDAVVEKISTLINISSPFQCSDNSSLLFSGDIISTYSSRSARSSSCQAYSWLQDLEFLSIDLFEKVSSTMISRRLDRRIICAFLLHYQKVKCVGLLPSDQKCKIVEILISSLCSLDGISCFDFPFRSLCDLLRICLSFKMRNFWVKKVEIMIGARLDEATLDDLLVRARGRKTCAYDASLILRLLKVFLGQRKNILFVRRLEKVGFLIDLYLAEVAPDRKLKPSNFLAIALCLPGSARESHDRFFEAVDMFFKVHKSISKEEKMKICSALNYDKMSSESLVNIAKNAVFPTSAAAAALFFLQSESENRSNYVANLELRSNSSFFANEDEQILAQLRKGKEYKKLQKKFSRCC</sequence>
<dbReference type="UniPathway" id="UPA00143"/>
<dbReference type="PANTHER" id="PTHR32370">
    <property type="entry name" value="OS12G0117600 PROTEIN"/>
    <property type="match status" value="1"/>
</dbReference>
<comment type="similarity">
    <text evidence="2">Belongs to the NPH3 family.</text>
</comment>
<organism evidence="4 5">
    <name type="scientific">Phtheirospermum japonicum</name>
    <dbReference type="NCBI Taxonomy" id="374723"/>
    <lineage>
        <taxon>Eukaryota</taxon>
        <taxon>Viridiplantae</taxon>
        <taxon>Streptophyta</taxon>
        <taxon>Embryophyta</taxon>
        <taxon>Tracheophyta</taxon>
        <taxon>Spermatophyta</taxon>
        <taxon>Magnoliopsida</taxon>
        <taxon>eudicotyledons</taxon>
        <taxon>Gunneridae</taxon>
        <taxon>Pentapetalae</taxon>
        <taxon>asterids</taxon>
        <taxon>lamiids</taxon>
        <taxon>Lamiales</taxon>
        <taxon>Orobanchaceae</taxon>
        <taxon>Orobanchaceae incertae sedis</taxon>
        <taxon>Phtheirospermum</taxon>
    </lineage>
</organism>